<gene>
    <name evidence="1" type="ORF">HV284_19215</name>
</gene>
<name>A0A7H9KDQ4_9ESCH</name>
<reference evidence="1 2" key="1">
    <citation type="submission" date="2020-06" db="EMBL/GenBank/DDBJ databases">
        <title>REHAB project genomes.</title>
        <authorList>
            <person name="Shaw L.P."/>
        </authorList>
    </citation>
    <scope>NUCLEOTIDE SEQUENCE [LARGE SCALE GENOMIC DNA]</scope>
    <source>
        <strain evidence="1 2">RHBSTW-00814</strain>
    </source>
</reference>
<accession>A0A7H9KDQ4</accession>
<evidence type="ECO:0000313" key="1">
    <source>
        <dbReference type="EMBL" id="QLV03037.1"/>
    </source>
</evidence>
<dbReference type="AlphaFoldDB" id="A0A7H9KDQ4"/>
<proteinExistence type="predicted"/>
<evidence type="ECO:0000313" key="2">
    <source>
        <dbReference type="Proteomes" id="UP000512115"/>
    </source>
</evidence>
<organism evidence="1 2">
    <name type="scientific">Escherichia marmotae</name>
    <dbReference type="NCBI Taxonomy" id="1499973"/>
    <lineage>
        <taxon>Bacteria</taxon>
        <taxon>Pseudomonadati</taxon>
        <taxon>Pseudomonadota</taxon>
        <taxon>Gammaproteobacteria</taxon>
        <taxon>Enterobacterales</taxon>
        <taxon>Enterobacteriaceae</taxon>
        <taxon>Escherichia</taxon>
    </lineage>
</organism>
<dbReference type="RefSeq" id="WP_181474362.1">
    <property type="nucleotide sequence ID" value="NZ_CP056159.1"/>
</dbReference>
<protein>
    <submittedName>
        <fullName evidence="1">Uncharacterized protein</fullName>
    </submittedName>
</protein>
<dbReference type="Proteomes" id="UP000512115">
    <property type="component" value="Chromosome"/>
</dbReference>
<sequence>MEEIQDKMAWMQNVITEKLGPSLWHMHPIAFPGALIKKNTGWAHSKFANLLGSVKSENDYSAYNVTKTGKSVPHYNINLTK</sequence>
<dbReference type="EMBL" id="CP056159">
    <property type="protein sequence ID" value="QLV03037.1"/>
    <property type="molecule type" value="Genomic_DNA"/>
</dbReference>